<dbReference type="PRINTS" id="PR00385">
    <property type="entry name" value="P450"/>
</dbReference>
<keyword evidence="4 7" id="KW-0560">Oxidoreductase</keyword>
<dbReference type="CDD" id="cd11058">
    <property type="entry name" value="CYP60B-like"/>
    <property type="match status" value="1"/>
</dbReference>
<comment type="similarity">
    <text evidence="2 7">Belongs to the cytochrome P450 family.</text>
</comment>
<sequence length="470" mass="52958">MCAISLRPSSYQMWANGPSKSSYSLSYLSGRQPWDLLALHQRYGPAVRISPNEVSFSSAQSWIDIYAPRKGGEFIKSPFYDGGNFADKAHSIVSERDPVKHAKMRKFLARAFSDQSLREQEQIIDGVVQMWVDRVGEISKAEGAVDLTRWFNLMTFDIIGLLAFGKDFGGVESGRTHFWISDVLGSMSQASLSDTLARFPWVGKVYTLLRPGWLKSLMAASQRHQSYTMKVTTQRIHEKTDRKDFMSYLLRDRESEGISDIQLAAHASDFVIAGSETTATTLAVCVHYLLLNPSVLRTLTTEIHSKFSSYSEITAASSAQLKYLHAVCLEALRIFAPLPLGLPRVVPKGGGVVDGWFVPQDYIVSTNPYAASMSSENFSNPESFIPERWLGKNDGDILEAARPFSVGSRSCLGRSLAWLELHLTLSRLLFKYEIHPVRSVDWEKESRMHLLWKKPELNVRLTPRRMMQDS</sequence>
<dbReference type="InterPro" id="IPR017972">
    <property type="entry name" value="Cyt_P450_CS"/>
</dbReference>
<dbReference type="GO" id="GO:0004497">
    <property type="term" value="F:monooxygenase activity"/>
    <property type="evidence" value="ECO:0007669"/>
    <property type="project" value="UniProtKB-KW"/>
</dbReference>
<dbReference type="STRING" id="2070753.A0A3A2ZCT7"/>
<evidence type="ECO:0000256" key="6">
    <source>
        <dbReference type="PIRSR" id="PIRSR602401-1"/>
    </source>
</evidence>
<accession>A0A3A2ZCT7</accession>
<evidence type="ECO:0000256" key="4">
    <source>
        <dbReference type="ARBA" id="ARBA00023002"/>
    </source>
</evidence>
<dbReference type="Pfam" id="PF00067">
    <property type="entry name" value="p450"/>
    <property type="match status" value="1"/>
</dbReference>
<dbReference type="PANTHER" id="PTHR24305:SF161">
    <property type="entry name" value="P450, PUTATIVE (EUROFUNG)-RELATED"/>
    <property type="match status" value="1"/>
</dbReference>
<dbReference type="PROSITE" id="PS00086">
    <property type="entry name" value="CYTOCHROME_P450"/>
    <property type="match status" value="1"/>
</dbReference>
<keyword evidence="9" id="KW-1185">Reference proteome</keyword>
<evidence type="ECO:0000256" key="7">
    <source>
        <dbReference type="RuleBase" id="RU000461"/>
    </source>
</evidence>
<reference evidence="9" key="1">
    <citation type="submission" date="2017-02" db="EMBL/GenBank/DDBJ databases">
        <authorList>
            <person name="Tafer H."/>
            <person name="Lopandic K."/>
        </authorList>
    </citation>
    <scope>NUCLEOTIDE SEQUENCE [LARGE SCALE GENOMIC DNA]</scope>
    <source>
        <strain evidence="9">CBS 366.77</strain>
    </source>
</reference>
<dbReference type="EMBL" id="MVGC01000264">
    <property type="protein sequence ID" value="RJE20948.1"/>
    <property type="molecule type" value="Genomic_DNA"/>
</dbReference>
<dbReference type="InterPro" id="IPR002401">
    <property type="entry name" value="Cyt_P450_E_grp-I"/>
</dbReference>
<dbReference type="SUPFAM" id="SSF48264">
    <property type="entry name" value="Cytochrome P450"/>
    <property type="match status" value="1"/>
</dbReference>
<keyword evidence="7" id="KW-0503">Monooxygenase</keyword>
<dbReference type="GO" id="GO:0020037">
    <property type="term" value="F:heme binding"/>
    <property type="evidence" value="ECO:0007669"/>
    <property type="project" value="InterPro"/>
</dbReference>
<keyword evidence="5 6" id="KW-0408">Iron</keyword>
<comment type="cofactor">
    <cofactor evidence="1 6">
        <name>heme</name>
        <dbReference type="ChEBI" id="CHEBI:30413"/>
    </cofactor>
</comment>
<evidence type="ECO:0000313" key="9">
    <source>
        <dbReference type="Proteomes" id="UP000266188"/>
    </source>
</evidence>
<evidence type="ECO:0000256" key="5">
    <source>
        <dbReference type="ARBA" id="ARBA00023004"/>
    </source>
</evidence>
<evidence type="ECO:0000313" key="8">
    <source>
        <dbReference type="EMBL" id="RJE20948.1"/>
    </source>
</evidence>
<evidence type="ECO:0000256" key="3">
    <source>
        <dbReference type="ARBA" id="ARBA00022723"/>
    </source>
</evidence>
<protein>
    <submittedName>
        <fullName evidence="8">Cytochrome P450</fullName>
    </submittedName>
</protein>
<dbReference type="InterPro" id="IPR050121">
    <property type="entry name" value="Cytochrome_P450_monoxygenase"/>
</dbReference>
<dbReference type="AlphaFoldDB" id="A0A3A2ZCT7"/>
<organism evidence="8 9">
    <name type="scientific">Aspergillus sclerotialis</name>
    <dbReference type="NCBI Taxonomy" id="2070753"/>
    <lineage>
        <taxon>Eukaryota</taxon>
        <taxon>Fungi</taxon>
        <taxon>Dikarya</taxon>
        <taxon>Ascomycota</taxon>
        <taxon>Pezizomycotina</taxon>
        <taxon>Eurotiomycetes</taxon>
        <taxon>Eurotiomycetidae</taxon>
        <taxon>Eurotiales</taxon>
        <taxon>Aspergillaceae</taxon>
        <taxon>Aspergillus</taxon>
        <taxon>Aspergillus subgen. Polypaecilum</taxon>
    </lineage>
</organism>
<comment type="caution">
    <text evidence="8">The sequence shown here is derived from an EMBL/GenBank/DDBJ whole genome shotgun (WGS) entry which is preliminary data.</text>
</comment>
<dbReference type="PRINTS" id="PR00463">
    <property type="entry name" value="EP450I"/>
</dbReference>
<dbReference type="InterPro" id="IPR001128">
    <property type="entry name" value="Cyt_P450"/>
</dbReference>
<dbReference type="PANTHER" id="PTHR24305">
    <property type="entry name" value="CYTOCHROME P450"/>
    <property type="match status" value="1"/>
</dbReference>
<dbReference type="GO" id="GO:0005506">
    <property type="term" value="F:iron ion binding"/>
    <property type="evidence" value="ECO:0007669"/>
    <property type="project" value="InterPro"/>
</dbReference>
<dbReference type="OrthoDB" id="1470350at2759"/>
<keyword evidence="6 7" id="KW-0349">Heme</keyword>
<name>A0A3A2ZCT7_9EURO</name>
<proteinExistence type="inferred from homology"/>
<gene>
    <name evidence="8" type="ORF">PHISCL_06712</name>
</gene>
<dbReference type="InterPro" id="IPR036396">
    <property type="entry name" value="Cyt_P450_sf"/>
</dbReference>
<dbReference type="Gene3D" id="1.10.630.10">
    <property type="entry name" value="Cytochrome P450"/>
    <property type="match status" value="1"/>
</dbReference>
<keyword evidence="3 6" id="KW-0479">Metal-binding</keyword>
<dbReference type="Proteomes" id="UP000266188">
    <property type="component" value="Unassembled WGS sequence"/>
</dbReference>
<evidence type="ECO:0000256" key="2">
    <source>
        <dbReference type="ARBA" id="ARBA00010617"/>
    </source>
</evidence>
<evidence type="ECO:0000256" key="1">
    <source>
        <dbReference type="ARBA" id="ARBA00001971"/>
    </source>
</evidence>
<feature type="binding site" description="axial binding residue" evidence="6">
    <location>
        <position position="411"/>
    </location>
    <ligand>
        <name>heme</name>
        <dbReference type="ChEBI" id="CHEBI:30413"/>
    </ligand>
    <ligandPart>
        <name>Fe</name>
        <dbReference type="ChEBI" id="CHEBI:18248"/>
    </ligandPart>
</feature>
<dbReference type="GO" id="GO:0016705">
    <property type="term" value="F:oxidoreductase activity, acting on paired donors, with incorporation or reduction of molecular oxygen"/>
    <property type="evidence" value="ECO:0007669"/>
    <property type="project" value="InterPro"/>
</dbReference>